<protein>
    <submittedName>
        <fullName evidence="1">Uncharacterized protein</fullName>
    </submittedName>
</protein>
<comment type="caution">
    <text evidence="1">The sequence shown here is derived from an EMBL/GenBank/DDBJ whole genome shotgun (WGS) entry which is preliminary data.</text>
</comment>
<dbReference type="Proteomes" id="UP001203852">
    <property type="component" value="Unassembled WGS sequence"/>
</dbReference>
<reference evidence="1" key="1">
    <citation type="journal article" date="2022" name="bioRxiv">
        <title>Deciphering the potential niche of two novel black yeast fungi from a biological soil crust based on their genomes, phenotypes, and melanin regulation.</title>
        <authorList>
            <consortium name="DOE Joint Genome Institute"/>
            <person name="Carr E.C."/>
            <person name="Barton Q."/>
            <person name="Grambo S."/>
            <person name="Sullivan M."/>
            <person name="Renfro C.M."/>
            <person name="Kuo A."/>
            <person name="Pangilinan J."/>
            <person name="Lipzen A."/>
            <person name="Keymanesh K."/>
            <person name="Savage E."/>
            <person name="Barry K."/>
            <person name="Grigoriev I.V."/>
            <person name="Riekhof W.R."/>
            <person name="Harris S.S."/>
        </authorList>
    </citation>
    <scope>NUCLEOTIDE SEQUENCE</scope>
    <source>
        <strain evidence="1">JF 03-4F</strain>
    </source>
</reference>
<organism evidence="1 2">
    <name type="scientific">Exophiala viscosa</name>
    <dbReference type="NCBI Taxonomy" id="2486360"/>
    <lineage>
        <taxon>Eukaryota</taxon>
        <taxon>Fungi</taxon>
        <taxon>Dikarya</taxon>
        <taxon>Ascomycota</taxon>
        <taxon>Pezizomycotina</taxon>
        <taxon>Eurotiomycetes</taxon>
        <taxon>Chaetothyriomycetidae</taxon>
        <taxon>Chaetothyriales</taxon>
        <taxon>Herpotrichiellaceae</taxon>
        <taxon>Exophiala</taxon>
    </lineage>
</organism>
<dbReference type="PANTHER" id="PTHR37489">
    <property type="entry name" value="DUF3500 DOMAIN-CONTAINING PROTEIN"/>
    <property type="match status" value="1"/>
</dbReference>
<dbReference type="PANTHER" id="PTHR37489:SF1">
    <property type="entry name" value="DUF3500 DOMAIN-CONTAINING PROTEIN"/>
    <property type="match status" value="1"/>
</dbReference>
<gene>
    <name evidence="1" type="ORF">EDD36DRAFT_440108</name>
</gene>
<evidence type="ECO:0000313" key="2">
    <source>
        <dbReference type="Proteomes" id="UP001203852"/>
    </source>
</evidence>
<dbReference type="InterPro" id="IPR021889">
    <property type="entry name" value="DUF3500"/>
</dbReference>
<evidence type="ECO:0000313" key="1">
    <source>
        <dbReference type="EMBL" id="KAI1612055.1"/>
    </source>
</evidence>
<proteinExistence type="predicted"/>
<name>A0AAN6ICJ3_9EURO</name>
<sequence>MHLDQNKSLFHETYFCWIGGFDDSAAFDYRIQNPVVAVELDHHSRVFLTNKEPPTVPHSYRAQNAKCRRSWPCT</sequence>
<dbReference type="EMBL" id="MU404355">
    <property type="protein sequence ID" value="KAI1612055.1"/>
    <property type="molecule type" value="Genomic_DNA"/>
</dbReference>
<accession>A0AAN6ICJ3</accession>
<keyword evidence="2" id="KW-1185">Reference proteome</keyword>
<dbReference type="Pfam" id="PF12006">
    <property type="entry name" value="DUF3500"/>
    <property type="match status" value="1"/>
</dbReference>
<dbReference type="AlphaFoldDB" id="A0AAN6ICJ3"/>